<reference evidence="1" key="1">
    <citation type="submission" date="2025-08" db="UniProtKB">
        <authorList>
            <consortium name="RefSeq"/>
        </authorList>
    </citation>
    <scope>IDENTIFICATION</scope>
</reference>
<organism evidence="1">
    <name type="scientific">Papilio xuthus</name>
    <name type="common">Asian swallowtail butterfly</name>
    <dbReference type="NCBI Taxonomy" id="66420"/>
    <lineage>
        <taxon>Eukaryota</taxon>
        <taxon>Metazoa</taxon>
        <taxon>Ecdysozoa</taxon>
        <taxon>Arthropoda</taxon>
        <taxon>Hexapoda</taxon>
        <taxon>Insecta</taxon>
        <taxon>Pterygota</taxon>
        <taxon>Neoptera</taxon>
        <taxon>Endopterygota</taxon>
        <taxon>Lepidoptera</taxon>
        <taxon>Glossata</taxon>
        <taxon>Ditrysia</taxon>
        <taxon>Papilionoidea</taxon>
        <taxon>Papilionidae</taxon>
        <taxon>Papilioninae</taxon>
        <taxon>Papilio</taxon>
    </lineage>
</organism>
<name>A0AAJ6ZKI8_PAPXU</name>
<dbReference type="GeneID" id="106122796"/>
<sequence>MNNIPVQLWRMQLLPSNDKKENCEYKRRKCKKVKSAKFSSVCKAAPNHLSEFAGALMDYFCEVGKLISCEPDTQVCNTLVELLRIVTILGNDIFIVLKCFCRCCRRLMNKRKDLRKCIKNLTAYNSYEKQEICSIVSSEDLS</sequence>
<dbReference type="RefSeq" id="XP_013174345.1">
    <property type="nucleotide sequence ID" value="XM_013318891.1"/>
</dbReference>
<dbReference type="Proteomes" id="UP000694872">
    <property type="component" value="Unplaced"/>
</dbReference>
<dbReference type="AlphaFoldDB" id="A0AAJ6ZKI8"/>
<proteinExistence type="predicted"/>
<dbReference type="KEGG" id="pxu:106122796"/>
<accession>A0AAJ6ZKI8</accession>
<protein>
    <submittedName>
        <fullName evidence="1">Uncharacterized protein LOC106122796</fullName>
    </submittedName>
</protein>
<evidence type="ECO:0000313" key="1">
    <source>
        <dbReference type="RefSeq" id="XP_013174345.1"/>
    </source>
</evidence>
<gene>
    <name evidence="1" type="primary">LOC106122796</name>
</gene>